<keyword evidence="5 6" id="KW-0472">Membrane</keyword>
<feature type="transmembrane region" description="Helical" evidence="6">
    <location>
        <begin position="155"/>
        <end position="173"/>
    </location>
</feature>
<evidence type="ECO:0000313" key="10">
    <source>
        <dbReference type="Proteomes" id="UP000679220"/>
    </source>
</evidence>
<feature type="transmembrane region" description="Helical" evidence="6">
    <location>
        <begin position="26"/>
        <end position="46"/>
    </location>
</feature>
<reference evidence="9" key="2">
    <citation type="submission" date="2021-04" db="EMBL/GenBank/DDBJ databases">
        <authorList>
            <person name="Zhang T."/>
            <person name="Zhang Y."/>
            <person name="Lu D."/>
            <person name="Zuo D."/>
            <person name="Du Z."/>
        </authorList>
    </citation>
    <scope>NUCLEOTIDE SEQUENCE</scope>
    <source>
        <strain evidence="9">JR1</strain>
    </source>
</reference>
<protein>
    <submittedName>
        <fullName evidence="9">Mechanosensitive ion channel</fullName>
    </submittedName>
</protein>
<feature type="transmembrane region" description="Helical" evidence="6">
    <location>
        <begin position="114"/>
        <end position="134"/>
    </location>
</feature>
<dbReference type="AlphaFoldDB" id="A0A941IZW8"/>
<feature type="transmembrane region" description="Helical" evidence="6">
    <location>
        <begin position="82"/>
        <end position="102"/>
    </location>
</feature>
<dbReference type="Gene3D" id="2.30.30.60">
    <property type="match status" value="1"/>
</dbReference>
<evidence type="ECO:0000256" key="3">
    <source>
        <dbReference type="ARBA" id="ARBA00022692"/>
    </source>
</evidence>
<reference evidence="9" key="1">
    <citation type="journal article" date="2018" name="Int. J. Syst. Evol. Microbiol.">
        <title>Carboxylicivirga sediminis sp. nov., isolated from coastal sediment.</title>
        <authorList>
            <person name="Wang F.Q."/>
            <person name="Ren L.H."/>
            <person name="Zou R.J."/>
            <person name="Sun Y.Z."/>
            <person name="Liu X.J."/>
            <person name="Jiang F."/>
            <person name="Liu L.J."/>
        </authorList>
    </citation>
    <scope>NUCLEOTIDE SEQUENCE</scope>
    <source>
        <strain evidence="9">JR1</strain>
    </source>
</reference>
<feature type="domain" description="Mechanosensitive ion channel MscS C-terminal" evidence="8">
    <location>
        <begin position="343"/>
        <end position="411"/>
    </location>
</feature>
<evidence type="ECO:0000256" key="4">
    <source>
        <dbReference type="ARBA" id="ARBA00022989"/>
    </source>
</evidence>
<dbReference type="GO" id="GO:0012505">
    <property type="term" value="C:endomembrane system"/>
    <property type="evidence" value="ECO:0007669"/>
    <property type="project" value="UniProtKB-SubCell"/>
</dbReference>
<feature type="transmembrane region" description="Helical" evidence="6">
    <location>
        <begin position="185"/>
        <end position="206"/>
    </location>
</feature>
<dbReference type="Pfam" id="PF21082">
    <property type="entry name" value="MS_channel_3rd"/>
    <property type="match status" value="1"/>
</dbReference>
<evidence type="ECO:0000256" key="5">
    <source>
        <dbReference type="ARBA" id="ARBA00023136"/>
    </source>
</evidence>
<dbReference type="GO" id="GO:0071470">
    <property type="term" value="P:cellular response to osmotic stress"/>
    <property type="evidence" value="ECO:0007669"/>
    <property type="project" value="InterPro"/>
</dbReference>
<dbReference type="PANTHER" id="PTHR30414:SF0">
    <property type="entry name" value="MINICONDUCTANCE MECHANOSENSITIVE CHANNEL YBDG"/>
    <property type="match status" value="1"/>
</dbReference>
<dbReference type="InterPro" id="IPR010920">
    <property type="entry name" value="LSM_dom_sf"/>
</dbReference>
<sequence>METTELNQLSQLAHNYLSSLGIGDEYSKYLITGLWMIFTLLTIWLTNKLTKSYLLRFIEKLVRKTKSQYDDLLIKRHVLRRLSNVIAVILLYYMLPVIFQPFTETEIIDLLQKIVSSSILIIILWSFSALLGVVNDIYNTFSYAKDRPIRGMIQIIEIAASFITGLVIVHILFDIDITKIVTGLGATAAVLLLVFKDTILGFVAGIQLSANKMVSAGDWITMPSYKADGTVLDITLNTVKVQNWDKTITTIPTYKLVEDSFINWKGMEHSGGRRIKRSINIDVASVKFCSAEMIERFKKIRLLHNYILEKEDELLKHNKQKEGESISESLANGRRLTNIGVFRKYLEQYLQENPMINKEMTYMVRQLQPTEKGQPIEIYAFSKVQEWINYESIQADIFDHILAVVGEFELRIYQLPSGADLNSHHNLKATL</sequence>
<gene>
    <name evidence="9" type="ORF">KDU71_19485</name>
</gene>
<dbReference type="SUPFAM" id="SSF50182">
    <property type="entry name" value="Sm-like ribonucleoproteins"/>
    <property type="match status" value="1"/>
</dbReference>
<keyword evidence="10" id="KW-1185">Reference proteome</keyword>
<accession>A0A941IZW8</accession>
<dbReference type="InterPro" id="IPR023408">
    <property type="entry name" value="MscS_beta-dom_sf"/>
</dbReference>
<feature type="domain" description="Mechanosensitive ion channel MscS" evidence="7">
    <location>
        <begin position="197"/>
        <end position="265"/>
    </location>
</feature>
<dbReference type="PANTHER" id="PTHR30414">
    <property type="entry name" value="MINICONDUCTANCE MECHANOSENSITIVE CHANNEL YBDG"/>
    <property type="match status" value="1"/>
</dbReference>
<proteinExistence type="inferred from homology"/>
<comment type="similarity">
    <text evidence="2">Belongs to the MscS (TC 1.A.23) family.</text>
</comment>
<comment type="subcellular location">
    <subcellularLocation>
        <location evidence="1">Endomembrane system</location>
        <topology evidence="1">Multi-pass membrane protein</topology>
    </subcellularLocation>
</comment>
<dbReference type="InterPro" id="IPR030192">
    <property type="entry name" value="YbdG"/>
</dbReference>
<keyword evidence="3 6" id="KW-0812">Transmembrane</keyword>
<evidence type="ECO:0000256" key="2">
    <source>
        <dbReference type="ARBA" id="ARBA00008017"/>
    </source>
</evidence>
<evidence type="ECO:0000259" key="7">
    <source>
        <dbReference type="Pfam" id="PF00924"/>
    </source>
</evidence>
<evidence type="ECO:0000256" key="1">
    <source>
        <dbReference type="ARBA" id="ARBA00004127"/>
    </source>
</evidence>
<evidence type="ECO:0000313" key="9">
    <source>
        <dbReference type="EMBL" id="MBR8537763.1"/>
    </source>
</evidence>
<dbReference type="GO" id="GO:0008381">
    <property type="term" value="F:mechanosensitive monoatomic ion channel activity"/>
    <property type="evidence" value="ECO:0007669"/>
    <property type="project" value="InterPro"/>
</dbReference>
<name>A0A941IZW8_9BACT</name>
<evidence type="ECO:0000256" key="6">
    <source>
        <dbReference type="SAM" id="Phobius"/>
    </source>
</evidence>
<comment type="caution">
    <text evidence="9">The sequence shown here is derived from an EMBL/GenBank/DDBJ whole genome shotgun (WGS) entry which is preliminary data.</text>
</comment>
<keyword evidence="4 6" id="KW-1133">Transmembrane helix</keyword>
<dbReference type="GO" id="GO:0005886">
    <property type="term" value="C:plasma membrane"/>
    <property type="evidence" value="ECO:0007669"/>
    <property type="project" value="TreeGrafter"/>
</dbReference>
<dbReference type="RefSeq" id="WP_212192788.1">
    <property type="nucleotide sequence ID" value="NZ_JAGTAR010000039.1"/>
</dbReference>
<organism evidence="9 10">
    <name type="scientific">Carboxylicivirga sediminis</name>
    <dbReference type="NCBI Taxonomy" id="2006564"/>
    <lineage>
        <taxon>Bacteria</taxon>
        <taxon>Pseudomonadati</taxon>
        <taxon>Bacteroidota</taxon>
        <taxon>Bacteroidia</taxon>
        <taxon>Marinilabiliales</taxon>
        <taxon>Marinilabiliaceae</taxon>
        <taxon>Carboxylicivirga</taxon>
    </lineage>
</organism>
<dbReference type="Pfam" id="PF00924">
    <property type="entry name" value="MS_channel_2nd"/>
    <property type="match status" value="1"/>
</dbReference>
<evidence type="ECO:0000259" key="8">
    <source>
        <dbReference type="Pfam" id="PF21082"/>
    </source>
</evidence>
<dbReference type="InterPro" id="IPR049278">
    <property type="entry name" value="MS_channel_C"/>
</dbReference>
<dbReference type="Proteomes" id="UP000679220">
    <property type="component" value="Unassembled WGS sequence"/>
</dbReference>
<dbReference type="InterPro" id="IPR006685">
    <property type="entry name" value="MscS_channel_2nd"/>
</dbReference>
<dbReference type="EMBL" id="JAGTAR010000039">
    <property type="protein sequence ID" value="MBR8537763.1"/>
    <property type="molecule type" value="Genomic_DNA"/>
</dbReference>